<dbReference type="Proteomes" id="UP000234845">
    <property type="component" value="Unassembled WGS sequence"/>
</dbReference>
<sequence>MANTDDRLQQGLKALREGNAAEAEAQLQAITTEGAAPASTWLALAFARVNLGQGDGALSAVDQALALEPRNLRALLFKADHLDRMGQARTAQSFYQGALRVASGLQQVPPDIGQGLKRAQDSCDRQAAHYEDYLLEKLEAAGYRSGEHARFAESLDIACGKRDIQLQQPTRYYFPGLPQRAFYPREDFSWVSALEAQTAVIREELLALMRDGEHFEPYLEADPNRPTLNVSSNLGSMNWAACYLWREGTLVEEIAAQCPATMAALEQVPLCLIPGQMPGVLFSRLAPGARIEPHYGAVNSRLICHLPLIVPPNCGELRVGNHSKSWREGELLIFDDSMEHEAANPSSRDRIVLLFDIWRPELDPGERHWISQMLQAVKEYPEA</sequence>
<dbReference type="PANTHER" id="PTHR46332">
    <property type="entry name" value="ASPARTATE BETA-HYDROXYLASE DOMAIN-CONTAINING PROTEIN 2"/>
    <property type="match status" value="1"/>
</dbReference>
<dbReference type="InterPro" id="IPR027443">
    <property type="entry name" value="IPNS-like_sf"/>
</dbReference>
<dbReference type="Pfam" id="PF05118">
    <property type="entry name" value="Asp_Arg_Hydrox"/>
    <property type="match status" value="1"/>
</dbReference>
<evidence type="ECO:0000256" key="3">
    <source>
        <dbReference type="ARBA" id="ARBA00023002"/>
    </source>
</evidence>
<dbReference type="PANTHER" id="PTHR46332:SF5">
    <property type="entry name" value="ASPARTATE BETA-HYDROXYLASE DOMAIN CONTAINING 2"/>
    <property type="match status" value="1"/>
</dbReference>
<reference evidence="7" key="1">
    <citation type="submission" date="2017-11" db="EMBL/GenBank/DDBJ databases">
        <title>The draft genome sequence of Chromatocurvus sp. F02.</title>
        <authorList>
            <person name="Du Z.-J."/>
            <person name="Chang Y.-Q."/>
        </authorList>
    </citation>
    <scope>NUCLEOTIDE SEQUENCE [LARGE SCALE GENOMIC DNA]</scope>
    <source>
        <strain evidence="7">F02</strain>
    </source>
</reference>
<keyword evidence="2" id="KW-0223">Dioxygenase</keyword>
<dbReference type="GO" id="GO:0016020">
    <property type="term" value="C:membrane"/>
    <property type="evidence" value="ECO:0007669"/>
    <property type="project" value="TreeGrafter"/>
</dbReference>
<evidence type="ECO:0000256" key="1">
    <source>
        <dbReference type="ARBA" id="ARBA00007730"/>
    </source>
</evidence>
<keyword evidence="7" id="KW-1185">Reference proteome</keyword>
<dbReference type="EMBL" id="PKLZ01000002">
    <property type="protein sequence ID" value="PLW83532.1"/>
    <property type="molecule type" value="Genomic_DNA"/>
</dbReference>
<feature type="domain" description="Aspartyl/asparaginy/proline hydroxylase" evidence="5">
    <location>
        <begin position="196"/>
        <end position="360"/>
    </location>
</feature>
<keyword evidence="3" id="KW-0560">Oxidoreductase</keyword>
<proteinExistence type="inferred from homology"/>
<dbReference type="Gene3D" id="2.60.120.330">
    <property type="entry name" value="B-lactam Antibiotic, Isopenicillin N Synthase, Chain"/>
    <property type="match status" value="1"/>
</dbReference>
<evidence type="ECO:0000313" key="7">
    <source>
        <dbReference type="Proteomes" id="UP000234845"/>
    </source>
</evidence>
<keyword evidence="4" id="KW-0802">TPR repeat</keyword>
<protein>
    <submittedName>
        <fullName evidence="6">Aspartyl beta-hydroxylase</fullName>
    </submittedName>
</protein>
<dbReference type="Gene3D" id="1.25.40.10">
    <property type="entry name" value="Tetratricopeptide repeat domain"/>
    <property type="match status" value="1"/>
</dbReference>
<gene>
    <name evidence="6" type="ORF">CWI75_04040</name>
</gene>
<evidence type="ECO:0000256" key="4">
    <source>
        <dbReference type="PROSITE-ProRule" id="PRU00339"/>
    </source>
</evidence>
<organism evidence="6 7">
    <name type="scientific">Kineobactrum sediminis</name>
    <dbReference type="NCBI Taxonomy" id="1905677"/>
    <lineage>
        <taxon>Bacteria</taxon>
        <taxon>Pseudomonadati</taxon>
        <taxon>Pseudomonadota</taxon>
        <taxon>Gammaproteobacteria</taxon>
        <taxon>Cellvibrionales</taxon>
        <taxon>Halieaceae</taxon>
        <taxon>Kineobactrum</taxon>
    </lineage>
</organism>
<name>A0A2N5Y586_9GAMM</name>
<dbReference type="GO" id="GO:0051213">
    <property type="term" value="F:dioxygenase activity"/>
    <property type="evidence" value="ECO:0007669"/>
    <property type="project" value="UniProtKB-KW"/>
</dbReference>
<dbReference type="AlphaFoldDB" id="A0A2N5Y586"/>
<dbReference type="InterPro" id="IPR019734">
    <property type="entry name" value="TPR_rpt"/>
</dbReference>
<dbReference type="RefSeq" id="WP_101520213.1">
    <property type="nucleotide sequence ID" value="NZ_PKLZ01000002.1"/>
</dbReference>
<dbReference type="InterPro" id="IPR007803">
    <property type="entry name" value="Asp/Arg/Pro-Hydrxlase"/>
</dbReference>
<evidence type="ECO:0000256" key="2">
    <source>
        <dbReference type="ARBA" id="ARBA00022964"/>
    </source>
</evidence>
<dbReference type="OrthoDB" id="21665at2"/>
<dbReference type="InterPro" id="IPR011990">
    <property type="entry name" value="TPR-like_helical_dom_sf"/>
</dbReference>
<accession>A0A2N5Y586</accession>
<evidence type="ECO:0000313" key="6">
    <source>
        <dbReference type="EMBL" id="PLW83532.1"/>
    </source>
</evidence>
<dbReference type="SUPFAM" id="SSF48452">
    <property type="entry name" value="TPR-like"/>
    <property type="match status" value="1"/>
</dbReference>
<comment type="similarity">
    <text evidence="1">Belongs to the aspartyl/asparaginyl beta-hydroxylase family.</text>
</comment>
<dbReference type="PROSITE" id="PS50005">
    <property type="entry name" value="TPR"/>
    <property type="match status" value="1"/>
</dbReference>
<feature type="repeat" description="TPR" evidence="4">
    <location>
        <begin position="38"/>
        <end position="71"/>
    </location>
</feature>
<evidence type="ECO:0000259" key="5">
    <source>
        <dbReference type="Pfam" id="PF05118"/>
    </source>
</evidence>
<dbReference type="SUPFAM" id="SSF51197">
    <property type="entry name" value="Clavaminate synthase-like"/>
    <property type="match status" value="1"/>
</dbReference>
<comment type="caution">
    <text evidence="6">The sequence shown here is derived from an EMBL/GenBank/DDBJ whole genome shotgun (WGS) entry which is preliminary data.</text>
</comment>
<dbReference type="InterPro" id="IPR051821">
    <property type="entry name" value="Asp/Asn_beta-hydroxylase"/>
</dbReference>